<evidence type="ECO:0000256" key="1">
    <source>
        <dbReference type="SAM" id="SignalP"/>
    </source>
</evidence>
<dbReference type="InterPro" id="IPR006059">
    <property type="entry name" value="SBP"/>
</dbReference>
<dbReference type="PANTHER" id="PTHR43649">
    <property type="entry name" value="ARABINOSE-BINDING PROTEIN-RELATED"/>
    <property type="match status" value="1"/>
</dbReference>
<gene>
    <name evidence="2" type="ORF">M0651_16205</name>
</gene>
<feature type="chain" id="PRO_5040978148" evidence="1">
    <location>
        <begin position="24"/>
        <end position="525"/>
    </location>
</feature>
<dbReference type="InterPro" id="IPR050490">
    <property type="entry name" value="Bact_solute-bd_prot1"/>
</dbReference>
<dbReference type="RefSeq" id="WP_248552783.1">
    <property type="nucleotide sequence ID" value="NZ_JALPRK010000016.1"/>
</dbReference>
<evidence type="ECO:0000313" key="2">
    <source>
        <dbReference type="EMBL" id="MCK8488721.1"/>
    </source>
</evidence>
<accession>A0A9X2BU61</accession>
<comment type="caution">
    <text evidence="2">The sequence shown here is derived from an EMBL/GenBank/DDBJ whole genome shotgun (WGS) entry which is preliminary data.</text>
</comment>
<reference evidence="2" key="1">
    <citation type="submission" date="2022-04" db="EMBL/GenBank/DDBJ databases">
        <authorList>
            <person name="Seo M.-J."/>
        </authorList>
    </citation>
    <scope>NUCLEOTIDE SEQUENCE</scope>
    <source>
        <strain evidence="2">MBLB2552</strain>
    </source>
</reference>
<dbReference type="Pfam" id="PF13416">
    <property type="entry name" value="SBP_bac_8"/>
    <property type="match status" value="1"/>
</dbReference>
<dbReference type="PANTHER" id="PTHR43649:SF17">
    <property type="entry name" value="ABC TRANSPORTER SOLUTE BINDING PROTEIN-SUGAR TRANSPORT"/>
    <property type="match status" value="1"/>
</dbReference>
<dbReference type="Proteomes" id="UP001139534">
    <property type="component" value="Unassembled WGS sequence"/>
</dbReference>
<feature type="signal peptide" evidence="1">
    <location>
        <begin position="1"/>
        <end position="23"/>
    </location>
</feature>
<keyword evidence="3" id="KW-1185">Reference proteome</keyword>
<organism evidence="2 3">
    <name type="scientific">Paenibacillus mellifer</name>
    <dbReference type="NCBI Taxonomy" id="2937794"/>
    <lineage>
        <taxon>Bacteria</taxon>
        <taxon>Bacillati</taxon>
        <taxon>Bacillota</taxon>
        <taxon>Bacilli</taxon>
        <taxon>Bacillales</taxon>
        <taxon>Paenibacillaceae</taxon>
        <taxon>Paenibacillus</taxon>
    </lineage>
</organism>
<dbReference type="PROSITE" id="PS51257">
    <property type="entry name" value="PROKAR_LIPOPROTEIN"/>
    <property type="match status" value="1"/>
</dbReference>
<dbReference type="SUPFAM" id="SSF53850">
    <property type="entry name" value="Periplasmic binding protein-like II"/>
    <property type="match status" value="1"/>
</dbReference>
<keyword evidence="1" id="KW-0732">Signal</keyword>
<dbReference type="AlphaFoldDB" id="A0A9X2BU61"/>
<name>A0A9X2BU61_9BACL</name>
<dbReference type="Gene3D" id="3.40.190.10">
    <property type="entry name" value="Periplasmic binding protein-like II"/>
    <property type="match status" value="3"/>
</dbReference>
<proteinExistence type="predicted"/>
<evidence type="ECO:0000313" key="3">
    <source>
        <dbReference type="Proteomes" id="UP001139534"/>
    </source>
</evidence>
<dbReference type="EMBL" id="JALPRK010000016">
    <property type="protein sequence ID" value="MCK8488721.1"/>
    <property type="molecule type" value="Genomic_DNA"/>
</dbReference>
<protein>
    <submittedName>
        <fullName evidence="2">Extracellular solute-binding protein</fullName>
    </submittedName>
</protein>
<sequence>MKFSKVAAMFGCTVLLFTSIVGCSSGNNKEKAESVPGNEQSSKPMELEAWVSNEQIKSDAYFFQEIEKAFDVKINVEMRGTGAQDYIDKLNVQISSGDVPDWINDQAITVNMFDNYVKQGVLAEIPVDMIKENMPNYMEWVQKYDNIFQGSAFSLFQRDGKNYTIPVAYPDLAQFCVMYYRQDWLDGIGAKVPETLPELEEVLVKFKDKYNAGYLGITSDPTWAFSPIYGAYGIYPGMWTEKDGKIVRGEVEPQMKDALTLLNKWYKMGLIDPEWVTLDFDRAINKVVSSKVGVTWQNIYAGQEETGAYAPLKNIDAQAEWAQALGPKGPNGDSGIMQFNPIPGVGIMFGKHMEKDPEKMKKYLQIFDQVNTDMSWLEKRAYGEEGTHFKKENGEYAWLSPYDKPDERQKVGIVPEIRFPSLESPFYDTEKETLLTFPTNVEREYKQNAQAAASGKYDILALFPKPKWEEVSEKLTTLTNKAIIDFISGKRPISEFDDYVAEWKKQGGDKALQEAQNIYDTAFKK</sequence>